<reference evidence="10 11" key="1">
    <citation type="submission" date="2024-04" db="EMBL/GenBank/DDBJ databases">
        <title>Complete genome sequence of Nguyenibacter vanlangesis HBCM-1154, a strain capable of nitrogen fixation, IAA production, and phosphorus solubilization isolated from sugarcane soil.</title>
        <authorList>
            <person name="MY HANH P."/>
        </authorList>
    </citation>
    <scope>NUCLEOTIDE SEQUENCE [LARGE SCALE GENOMIC DNA]</scope>
    <source>
        <strain evidence="10 11">HBCM 1154</strain>
    </source>
</reference>
<keyword evidence="2 7" id="KW-0813">Transport</keyword>
<comment type="similarity">
    <text evidence="7">Belongs to the binding-protein-dependent transport system permease family.</text>
</comment>
<evidence type="ECO:0000256" key="7">
    <source>
        <dbReference type="RuleBase" id="RU363032"/>
    </source>
</evidence>
<sequence length="339" mass="36455">MSRSHSTSLGLGAADHASPGDQATARRRILSRAPLPRVLPWAAGPAWFVAALATWRWPDADDFPDTNQLAALFLVIGLALTAAAALRRLSARAPWAIALGLGFAAWEIVQAKLLWLPRPFFGTPQDLLDVFLTDWKRLGDSLLHSLGLLAVGYGTGSALGIATGVGLGRSPRVRYWVQPVIRLIGPLPPVALLPLAFVLIPSSRLASEALLALAAGFPTAILTWSGVAAVDPAYYDVARTMGARNRFLVLRVALPAAMPQIFVGLFMGLGVSFATLVVAEMLGVKSGLGFYMQWAQGWAAYPNMYAALLVMSLMCTGLVTLLFKVRDRVLSWQKDGLKW</sequence>
<dbReference type="PANTHER" id="PTHR30151:SF0">
    <property type="entry name" value="ABC TRANSPORTER PERMEASE PROTEIN MJ0413-RELATED"/>
    <property type="match status" value="1"/>
</dbReference>
<feature type="transmembrane region" description="Helical" evidence="7">
    <location>
        <begin position="93"/>
        <end position="115"/>
    </location>
</feature>
<gene>
    <name evidence="10" type="ORF">AAC691_07680</name>
</gene>
<dbReference type="PROSITE" id="PS50928">
    <property type="entry name" value="ABC_TM1"/>
    <property type="match status" value="1"/>
</dbReference>
<evidence type="ECO:0000256" key="6">
    <source>
        <dbReference type="ARBA" id="ARBA00023136"/>
    </source>
</evidence>
<dbReference type="Gene3D" id="1.10.3720.10">
    <property type="entry name" value="MetI-like"/>
    <property type="match status" value="1"/>
</dbReference>
<dbReference type="InterPro" id="IPR000515">
    <property type="entry name" value="MetI-like"/>
</dbReference>
<evidence type="ECO:0000256" key="8">
    <source>
        <dbReference type="SAM" id="MobiDB-lite"/>
    </source>
</evidence>
<evidence type="ECO:0000256" key="2">
    <source>
        <dbReference type="ARBA" id="ARBA00022448"/>
    </source>
</evidence>
<dbReference type="InterPro" id="IPR035906">
    <property type="entry name" value="MetI-like_sf"/>
</dbReference>
<feature type="region of interest" description="Disordered" evidence="8">
    <location>
        <begin position="1"/>
        <end position="22"/>
    </location>
</feature>
<feature type="transmembrane region" description="Helical" evidence="7">
    <location>
        <begin position="69"/>
        <end position="86"/>
    </location>
</feature>
<feature type="transmembrane region" description="Helical" evidence="7">
    <location>
        <begin position="38"/>
        <end position="57"/>
    </location>
</feature>
<proteinExistence type="inferred from homology"/>
<evidence type="ECO:0000313" key="11">
    <source>
        <dbReference type="Proteomes" id="UP001449795"/>
    </source>
</evidence>
<evidence type="ECO:0000256" key="4">
    <source>
        <dbReference type="ARBA" id="ARBA00022692"/>
    </source>
</evidence>
<dbReference type="CDD" id="cd06261">
    <property type="entry name" value="TM_PBP2"/>
    <property type="match status" value="1"/>
</dbReference>
<name>A0ABZ3D959_9PROT</name>
<evidence type="ECO:0000256" key="1">
    <source>
        <dbReference type="ARBA" id="ARBA00004651"/>
    </source>
</evidence>
<dbReference type="Proteomes" id="UP001449795">
    <property type="component" value="Chromosome"/>
</dbReference>
<feature type="transmembrane region" description="Helical" evidence="7">
    <location>
        <begin position="212"/>
        <end position="235"/>
    </location>
</feature>
<feature type="transmembrane region" description="Helical" evidence="7">
    <location>
        <begin position="142"/>
        <end position="168"/>
    </location>
</feature>
<dbReference type="Pfam" id="PF00528">
    <property type="entry name" value="BPD_transp_1"/>
    <property type="match status" value="1"/>
</dbReference>
<dbReference type="RefSeq" id="WP_342629577.1">
    <property type="nucleotide sequence ID" value="NZ_CP152276.1"/>
</dbReference>
<accession>A0ABZ3D959</accession>
<keyword evidence="3" id="KW-1003">Cell membrane</keyword>
<keyword evidence="11" id="KW-1185">Reference proteome</keyword>
<dbReference type="EMBL" id="CP152276">
    <property type="protein sequence ID" value="XAE44298.1"/>
    <property type="molecule type" value="Genomic_DNA"/>
</dbReference>
<keyword evidence="4 7" id="KW-0812">Transmembrane</keyword>
<comment type="subcellular location">
    <subcellularLocation>
        <location evidence="1 7">Cell membrane</location>
        <topology evidence="1 7">Multi-pass membrane protein</topology>
    </subcellularLocation>
</comment>
<keyword evidence="6 7" id="KW-0472">Membrane</keyword>
<organism evidence="10 11">
    <name type="scientific">Nguyenibacter vanlangensis</name>
    <dbReference type="NCBI Taxonomy" id="1216886"/>
    <lineage>
        <taxon>Bacteria</taxon>
        <taxon>Pseudomonadati</taxon>
        <taxon>Pseudomonadota</taxon>
        <taxon>Alphaproteobacteria</taxon>
        <taxon>Acetobacterales</taxon>
        <taxon>Acetobacteraceae</taxon>
        <taxon>Nguyenibacter</taxon>
    </lineage>
</organism>
<feature type="transmembrane region" description="Helical" evidence="7">
    <location>
        <begin position="256"/>
        <end position="284"/>
    </location>
</feature>
<evidence type="ECO:0000259" key="9">
    <source>
        <dbReference type="PROSITE" id="PS50928"/>
    </source>
</evidence>
<feature type="transmembrane region" description="Helical" evidence="7">
    <location>
        <begin position="304"/>
        <end position="323"/>
    </location>
</feature>
<feature type="transmembrane region" description="Helical" evidence="7">
    <location>
        <begin position="180"/>
        <end position="200"/>
    </location>
</feature>
<evidence type="ECO:0000313" key="10">
    <source>
        <dbReference type="EMBL" id="XAE44298.1"/>
    </source>
</evidence>
<dbReference type="PANTHER" id="PTHR30151">
    <property type="entry name" value="ALKANE SULFONATE ABC TRANSPORTER-RELATED, MEMBRANE SUBUNIT"/>
    <property type="match status" value="1"/>
</dbReference>
<protein>
    <submittedName>
        <fullName evidence="10">ABC transporter permease subunit</fullName>
    </submittedName>
</protein>
<evidence type="ECO:0000256" key="3">
    <source>
        <dbReference type="ARBA" id="ARBA00022475"/>
    </source>
</evidence>
<evidence type="ECO:0000256" key="5">
    <source>
        <dbReference type="ARBA" id="ARBA00022989"/>
    </source>
</evidence>
<dbReference type="SUPFAM" id="SSF161098">
    <property type="entry name" value="MetI-like"/>
    <property type="match status" value="1"/>
</dbReference>
<keyword evidence="5 7" id="KW-1133">Transmembrane helix</keyword>
<feature type="domain" description="ABC transmembrane type-1" evidence="9">
    <location>
        <begin position="142"/>
        <end position="322"/>
    </location>
</feature>